<feature type="region of interest" description="Disordered" evidence="1">
    <location>
        <begin position="159"/>
        <end position="185"/>
    </location>
</feature>
<dbReference type="EMBL" id="JADJZA010000002">
    <property type="protein sequence ID" value="MBK9296427.1"/>
    <property type="molecule type" value="Genomic_DNA"/>
</dbReference>
<protein>
    <recommendedName>
        <fullName evidence="5">Endonuclease/exonuclease/phosphatase domain-containing protein</fullName>
    </recommendedName>
</protein>
<dbReference type="AlphaFoldDB" id="A0A936TDV7"/>
<dbReference type="InterPro" id="IPR038772">
    <property type="entry name" value="Sph/SMPD2-like"/>
</dbReference>
<comment type="caution">
    <text evidence="3">The sequence shown here is derived from an EMBL/GenBank/DDBJ whole genome shotgun (WGS) entry which is preliminary data.</text>
</comment>
<feature type="region of interest" description="Disordered" evidence="1">
    <location>
        <begin position="292"/>
        <end position="322"/>
    </location>
</feature>
<dbReference type="GO" id="GO:0005737">
    <property type="term" value="C:cytoplasm"/>
    <property type="evidence" value="ECO:0007669"/>
    <property type="project" value="TreeGrafter"/>
</dbReference>
<feature type="signal peptide" evidence="2">
    <location>
        <begin position="1"/>
        <end position="20"/>
    </location>
</feature>
<feature type="chain" id="PRO_5036782597" description="Endonuclease/exonuclease/phosphatase domain-containing protein" evidence="2">
    <location>
        <begin position="21"/>
        <end position="322"/>
    </location>
</feature>
<organism evidence="3 4">
    <name type="scientific">Candidatus Neomicrothrix subdominans</name>
    <dbReference type="NCBI Taxonomy" id="2954438"/>
    <lineage>
        <taxon>Bacteria</taxon>
        <taxon>Bacillati</taxon>
        <taxon>Actinomycetota</taxon>
        <taxon>Acidimicrobiia</taxon>
        <taxon>Acidimicrobiales</taxon>
        <taxon>Microthrixaceae</taxon>
        <taxon>Candidatus Neomicrothrix</taxon>
    </lineage>
</organism>
<dbReference type="Proteomes" id="UP000727993">
    <property type="component" value="Unassembled WGS sequence"/>
</dbReference>
<reference evidence="3 4" key="1">
    <citation type="submission" date="2020-10" db="EMBL/GenBank/DDBJ databases">
        <title>Connecting structure to function with the recovery of over 1000 high-quality activated sludge metagenome-assembled genomes encoding full-length rRNA genes using long-read sequencing.</title>
        <authorList>
            <person name="Singleton C.M."/>
            <person name="Petriglieri F."/>
            <person name="Kristensen J.M."/>
            <person name="Kirkegaard R.H."/>
            <person name="Michaelsen T.Y."/>
            <person name="Andersen M.H."/>
            <person name="Karst S.M."/>
            <person name="Dueholm M.S."/>
            <person name="Nielsen P.H."/>
            <person name="Albertsen M."/>
        </authorList>
    </citation>
    <scope>NUCLEOTIDE SEQUENCE [LARGE SCALE GENOMIC DNA]</scope>
    <source>
        <strain evidence="3">Lyne_18-Q3-R50-59_MAXAC.006</strain>
    </source>
</reference>
<dbReference type="PROSITE" id="PS51257">
    <property type="entry name" value="PROKAR_LIPOPROTEIN"/>
    <property type="match status" value="1"/>
</dbReference>
<dbReference type="GO" id="GO:0004767">
    <property type="term" value="F:sphingomyelin phosphodiesterase activity"/>
    <property type="evidence" value="ECO:0007669"/>
    <property type="project" value="InterPro"/>
</dbReference>
<name>A0A936TDV7_9ACTN</name>
<feature type="compositionally biased region" description="Basic and acidic residues" evidence="1">
    <location>
        <begin position="292"/>
        <end position="310"/>
    </location>
</feature>
<proteinExistence type="predicted"/>
<evidence type="ECO:0008006" key="5">
    <source>
        <dbReference type="Google" id="ProtNLM"/>
    </source>
</evidence>
<evidence type="ECO:0000256" key="1">
    <source>
        <dbReference type="SAM" id="MobiDB-lite"/>
    </source>
</evidence>
<dbReference type="InterPro" id="IPR036691">
    <property type="entry name" value="Endo/exonu/phosph_ase_sf"/>
</dbReference>
<feature type="compositionally biased region" description="Gly residues" evidence="1">
    <location>
        <begin position="168"/>
        <end position="183"/>
    </location>
</feature>
<evidence type="ECO:0000313" key="4">
    <source>
        <dbReference type="Proteomes" id="UP000727993"/>
    </source>
</evidence>
<keyword evidence="2" id="KW-0732">Signal</keyword>
<dbReference type="PANTHER" id="PTHR16320">
    <property type="entry name" value="SPHINGOMYELINASE FAMILY MEMBER"/>
    <property type="match status" value="1"/>
</dbReference>
<dbReference type="Gene3D" id="3.60.10.10">
    <property type="entry name" value="Endonuclease/exonuclease/phosphatase"/>
    <property type="match status" value="1"/>
</dbReference>
<evidence type="ECO:0000313" key="3">
    <source>
        <dbReference type="EMBL" id="MBK9296427.1"/>
    </source>
</evidence>
<accession>A0A936TDV7</accession>
<dbReference type="SUPFAM" id="SSF56219">
    <property type="entry name" value="DNase I-like"/>
    <property type="match status" value="1"/>
</dbReference>
<dbReference type="PANTHER" id="PTHR16320:SF1">
    <property type="entry name" value="SPHINGOMYELINASE DDB_G0288017"/>
    <property type="match status" value="1"/>
</dbReference>
<gene>
    <name evidence="3" type="ORF">IPN02_06135</name>
</gene>
<evidence type="ECO:0000256" key="2">
    <source>
        <dbReference type="SAM" id="SignalP"/>
    </source>
</evidence>
<sequence>MNRTVAMVICLSLVATGACSGDGDAEDSPANRQGSFSLLSYNVAGLPEGLSQSNPEANAPTISKLLGDYDVVVTQEDFGFYTDVLRADAPQRNMSTPHPGPGALNPIERGSAITGDGLNVMSNFRLIPPDLDRVPWTNCGEAAADCLALKGFAKTTMELESDPEQAVGGEGAEGEAGGGGDQSGGESIAVDLYTLHLEAGGEDDALRAEDLDLLASYLEEHSTDRPVIIGGDWNLHTDEEPDATQYAEFLAETGLRDVCSTVECGDDVDVIDKVAYRSSNRITLTPTSHSFERDRFVDPDGEPLSDHDPLSVDFDWEMQPGG</sequence>